<dbReference type="Proteomes" id="UP000235145">
    <property type="component" value="Unassembled WGS sequence"/>
</dbReference>
<accession>A0A9R1WI53</accession>
<organism evidence="1 2">
    <name type="scientific">Lactuca sativa</name>
    <name type="common">Garden lettuce</name>
    <dbReference type="NCBI Taxonomy" id="4236"/>
    <lineage>
        <taxon>Eukaryota</taxon>
        <taxon>Viridiplantae</taxon>
        <taxon>Streptophyta</taxon>
        <taxon>Embryophyta</taxon>
        <taxon>Tracheophyta</taxon>
        <taxon>Spermatophyta</taxon>
        <taxon>Magnoliopsida</taxon>
        <taxon>eudicotyledons</taxon>
        <taxon>Gunneridae</taxon>
        <taxon>Pentapetalae</taxon>
        <taxon>asterids</taxon>
        <taxon>campanulids</taxon>
        <taxon>Asterales</taxon>
        <taxon>Asteraceae</taxon>
        <taxon>Cichorioideae</taxon>
        <taxon>Cichorieae</taxon>
        <taxon>Lactucinae</taxon>
        <taxon>Lactuca</taxon>
    </lineage>
</organism>
<evidence type="ECO:0000313" key="1">
    <source>
        <dbReference type="EMBL" id="KAJ0222593.1"/>
    </source>
</evidence>
<dbReference type="AlphaFoldDB" id="A0A9R1WI53"/>
<sequence>MHVLNGDPLLVHLMMLHEVKSQQVSEMRMFLFEIQGIVGPYVDLLHDERGRSNSNLRARLFPDIIDARLRLKDLEDYIMFLAL</sequence>
<dbReference type="EMBL" id="NBSK02000002">
    <property type="protein sequence ID" value="KAJ0222593.1"/>
    <property type="molecule type" value="Genomic_DNA"/>
</dbReference>
<name>A0A9R1WI53_LACSA</name>
<comment type="caution">
    <text evidence="1">The sequence shown here is derived from an EMBL/GenBank/DDBJ whole genome shotgun (WGS) entry which is preliminary data.</text>
</comment>
<gene>
    <name evidence="1" type="ORF">LSAT_V11C200097000</name>
</gene>
<protein>
    <submittedName>
        <fullName evidence="1">Uncharacterized protein</fullName>
    </submittedName>
</protein>
<reference evidence="1 2" key="1">
    <citation type="journal article" date="2017" name="Nat. Commun.">
        <title>Genome assembly with in vitro proximity ligation data and whole-genome triplication in lettuce.</title>
        <authorList>
            <person name="Reyes-Chin-Wo S."/>
            <person name="Wang Z."/>
            <person name="Yang X."/>
            <person name="Kozik A."/>
            <person name="Arikit S."/>
            <person name="Song C."/>
            <person name="Xia L."/>
            <person name="Froenicke L."/>
            <person name="Lavelle D.O."/>
            <person name="Truco M.J."/>
            <person name="Xia R."/>
            <person name="Zhu S."/>
            <person name="Xu C."/>
            <person name="Xu H."/>
            <person name="Xu X."/>
            <person name="Cox K."/>
            <person name="Korf I."/>
            <person name="Meyers B.C."/>
            <person name="Michelmore R.W."/>
        </authorList>
    </citation>
    <scope>NUCLEOTIDE SEQUENCE [LARGE SCALE GENOMIC DNA]</scope>
    <source>
        <strain evidence="2">cv. Salinas</strain>
        <tissue evidence="1">Seedlings</tissue>
    </source>
</reference>
<keyword evidence="2" id="KW-1185">Reference proteome</keyword>
<proteinExistence type="predicted"/>
<evidence type="ECO:0000313" key="2">
    <source>
        <dbReference type="Proteomes" id="UP000235145"/>
    </source>
</evidence>